<organism evidence="9 10">
    <name type="scientific">Aspergillus candidus</name>
    <dbReference type="NCBI Taxonomy" id="41067"/>
    <lineage>
        <taxon>Eukaryota</taxon>
        <taxon>Fungi</taxon>
        <taxon>Dikarya</taxon>
        <taxon>Ascomycota</taxon>
        <taxon>Pezizomycotina</taxon>
        <taxon>Eurotiomycetes</taxon>
        <taxon>Eurotiomycetidae</taxon>
        <taxon>Eurotiales</taxon>
        <taxon>Aspergillaceae</taxon>
        <taxon>Aspergillus</taxon>
        <taxon>Aspergillus subgen. Circumdati</taxon>
    </lineage>
</organism>
<gene>
    <name evidence="9" type="ORF">BDW47DRAFT_62457</name>
</gene>
<evidence type="ECO:0000256" key="1">
    <source>
        <dbReference type="ARBA" id="ARBA00004141"/>
    </source>
</evidence>
<dbReference type="Gene3D" id="1.20.1250.20">
    <property type="entry name" value="MFS general substrate transporter like domains"/>
    <property type="match status" value="2"/>
</dbReference>
<evidence type="ECO:0000256" key="4">
    <source>
        <dbReference type="ARBA" id="ARBA00022989"/>
    </source>
</evidence>
<dbReference type="PROSITE" id="PS50850">
    <property type="entry name" value="MFS"/>
    <property type="match status" value="1"/>
</dbReference>
<dbReference type="GO" id="GO:0022857">
    <property type="term" value="F:transmembrane transporter activity"/>
    <property type="evidence" value="ECO:0007669"/>
    <property type="project" value="InterPro"/>
</dbReference>
<feature type="transmembrane region" description="Helical" evidence="7">
    <location>
        <begin position="175"/>
        <end position="194"/>
    </location>
</feature>
<feature type="transmembrane region" description="Helical" evidence="7">
    <location>
        <begin position="85"/>
        <end position="106"/>
    </location>
</feature>
<evidence type="ECO:0000256" key="6">
    <source>
        <dbReference type="SAM" id="MobiDB-lite"/>
    </source>
</evidence>
<evidence type="ECO:0000313" key="10">
    <source>
        <dbReference type="Proteomes" id="UP000234585"/>
    </source>
</evidence>
<feature type="transmembrane region" description="Helical" evidence="7">
    <location>
        <begin position="435"/>
        <end position="456"/>
    </location>
</feature>
<feature type="transmembrane region" description="Helical" evidence="7">
    <location>
        <begin position="402"/>
        <end position="423"/>
    </location>
</feature>
<feature type="transmembrane region" description="Helical" evidence="7">
    <location>
        <begin position="45"/>
        <end position="65"/>
    </location>
</feature>
<keyword evidence="2" id="KW-0813">Transport</keyword>
<keyword evidence="10" id="KW-1185">Reference proteome</keyword>
<evidence type="ECO:0000259" key="8">
    <source>
        <dbReference type="PROSITE" id="PS50850"/>
    </source>
</evidence>
<keyword evidence="3 7" id="KW-0812">Transmembrane</keyword>
<feature type="domain" description="Major facilitator superfamily (MFS) profile" evidence="8">
    <location>
        <begin position="47"/>
        <end position="460"/>
    </location>
</feature>
<feature type="transmembrane region" description="Helical" evidence="7">
    <location>
        <begin position="369"/>
        <end position="390"/>
    </location>
</feature>
<dbReference type="EMBL" id="KZ559162">
    <property type="protein sequence ID" value="PLB35468.1"/>
    <property type="molecule type" value="Genomic_DNA"/>
</dbReference>
<dbReference type="OrthoDB" id="19923at2759"/>
<feature type="transmembrane region" description="Helical" evidence="7">
    <location>
        <begin position="144"/>
        <end position="163"/>
    </location>
</feature>
<evidence type="ECO:0000256" key="2">
    <source>
        <dbReference type="ARBA" id="ARBA00022448"/>
    </source>
</evidence>
<evidence type="ECO:0000256" key="5">
    <source>
        <dbReference type="ARBA" id="ARBA00023136"/>
    </source>
</evidence>
<dbReference type="RefSeq" id="XP_024669480.1">
    <property type="nucleotide sequence ID" value="XM_024819464.1"/>
</dbReference>
<protein>
    <submittedName>
        <fullName evidence="9">MFS general substrate transporter</fullName>
    </submittedName>
</protein>
<dbReference type="InterPro" id="IPR020846">
    <property type="entry name" value="MFS_dom"/>
</dbReference>
<dbReference type="FunFam" id="1.20.1250.20:FF:000068">
    <property type="entry name" value="MFS general substrate transporter"/>
    <property type="match status" value="1"/>
</dbReference>
<dbReference type="SUPFAM" id="SSF103473">
    <property type="entry name" value="MFS general substrate transporter"/>
    <property type="match status" value="1"/>
</dbReference>
<feature type="transmembrane region" description="Helical" evidence="7">
    <location>
        <begin position="206"/>
        <end position="228"/>
    </location>
</feature>
<name>A0A2I2F4G3_ASPCN</name>
<dbReference type="InterPro" id="IPR011701">
    <property type="entry name" value="MFS"/>
</dbReference>
<feature type="transmembrane region" description="Helical" evidence="7">
    <location>
        <begin position="340"/>
        <end position="363"/>
    </location>
</feature>
<keyword evidence="4 7" id="KW-1133">Transmembrane helix</keyword>
<feature type="compositionally biased region" description="Basic and acidic residues" evidence="6">
    <location>
        <begin position="7"/>
        <end position="22"/>
    </location>
</feature>
<feature type="region of interest" description="Disordered" evidence="6">
    <location>
        <begin position="1"/>
        <end position="29"/>
    </location>
</feature>
<proteinExistence type="predicted"/>
<comment type="subcellular location">
    <subcellularLocation>
        <location evidence="1">Membrane</location>
        <topology evidence="1">Multi-pass membrane protein</topology>
    </subcellularLocation>
</comment>
<reference evidence="9 10" key="1">
    <citation type="submission" date="2017-12" db="EMBL/GenBank/DDBJ databases">
        <authorList>
            <consortium name="DOE Joint Genome Institute"/>
            <person name="Haridas S."/>
            <person name="Kjaerbolling I."/>
            <person name="Vesth T.C."/>
            <person name="Frisvad J.C."/>
            <person name="Nybo J.L."/>
            <person name="Theobald S."/>
            <person name="Kuo A."/>
            <person name="Bowyer P."/>
            <person name="Matsuda Y."/>
            <person name="Mondo S."/>
            <person name="Lyhne E.K."/>
            <person name="Kogle M.E."/>
            <person name="Clum A."/>
            <person name="Lipzen A."/>
            <person name="Salamov A."/>
            <person name="Ngan C.Y."/>
            <person name="Daum C."/>
            <person name="Chiniquy J."/>
            <person name="Barry K."/>
            <person name="LaButti K."/>
            <person name="Simmons B.A."/>
            <person name="Magnuson J.K."/>
            <person name="Mortensen U.H."/>
            <person name="Larsen T.O."/>
            <person name="Grigoriev I.V."/>
            <person name="Baker S.E."/>
            <person name="Andersen M.R."/>
            <person name="Nordberg H.P."/>
            <person name="Cantor M.N."/>
            <person name="Hua S.X."/>
        </authorList>
    </citation>
    <scope>NUCLEOTIDE SEQUENCE [LARGE SCALE GENOMIC DNA]</scope>
    <source>
        <strain evidence="9 10">CBS 102.13</strain>
    </source>
</reference>
<dbReference type="PANTHER" id="PTHR43791">
    <property type="entry name" value="PERMEASE-RELATED"/>
    <property type="match status" value="1"/>
</dbReference>
<dbReference type="Pfam" id="PF07690">
    <property type="entry name" value="MFS_1"/>
    <property type="match status" value="1"/>
</dbReference>
<accession>A0A2I2F4G3</accession>
<keyword evidence="5 7" id="KW-0472">Membrane</keyword>
<feature type="transmembrane region" description="Helical" evidence="7">
    <location>
        <begin position="316"/>
        <end position="333"/>
    </location>
</feature>
<dbReference type="PANTHER" id="PTHR43791:SF52">
    <property type="entry name" value="TRANSPORTER, PUTATIVE (AFU_ORTHOLOGUE AFUA_1G11820)-RELATED"/>
    <property type="match status" value="1"/>
</dbReference>
<dbReference type="InterPro" id="IPR036259">
    <property type="entry name" value="MFS_trans_sf"/>
</dbReference>
<dbReference type="Proteomes" id="UP000234585">
    <property type="component" value="Unassembled WGS sequence"/>
</dbReference>
<evidence type="ECO:0000256" key="3">
    <source>
        <dbReference type="ARBA" id="ARBA00022692"/>
    </source>
</evidence>
<dbReference type="GeneID" id="36526624"/>
<feature type="transmembrane region" description="Helical" evidence="7">
    <location>
        <begin position="113"/>
        <end position="132"/>
    </location>
</feature>
<evidence type="ECO:0000313" key="9">
    <source>
        <dbReference type="EMBL" id="PLB35468.1"/>
    </source>
</evidence>
<evidence type="ECO:0000256" key="7">
    <source>
        <dbReference type="SAM" id="Phobius"/>
    </source>
</evidence>
<dbReference type="GO" id="GO:0016020">
    <property type="term" value="C:membrane"/>
    <property type="evidence" value="ECO:0007669"/>
    <property type="project" value="UniProtKB-SubCell"/>
</dbReference>
<feature type="transmembrane region" description="Helical" evidence="7">
    <location>
        <begin position="276"/>
        <end position="296"/>
    </location>
</feature>
<sequence>MMTPPSDPEKTEMSQEHLEDIKSSSNSTLSPSAVSERALLWKLDLHVVPILTVLFLFAFLDRINIGNARLMGLEDDLGMKGHQYNIALFVFFIPYVLFEVPSNVILKKVKPSWWLSGIMFGWGIITICQGVTESFKGLVACRVLIGLLEAGFMPGSVYLINMYYRRHELQWRLNVFFSASILAGAISGLLAYGIANMDGIAGYSGWRWIFIIEGLATVVVAVIAKFIIVDWPESATFLNEDERALLLRRLAEDQGEAKMDRMDKSSMKRTFSDPKLYLGPIMYFGIVNTGYAVSFFTPTILHQLGWTQVRAQVMSIPVYCVSVVITLATAYASDRLRHRFAFTLTGCLIATLGYVILLCQGSVPVGVRYFAVFAITSGGFLTQPILMGWLSNNMAGHYKQSIASAMQIGFGNCGGLVASNIYFDSEAPGYRTGYGVSLGMTWICGLSCMAFLWYLVKENKLRERGERDHRYELPREELENLGDDHPSFRFTY</sequence>
<dbReference type="AlphaFoldDB" id="A0A2I2F4G3"/>
<dbReference type="FunFam" id="1.20.1250.20:FF:000034">
    <property type="entry name" value="MFS general substrate transporter"/>
    <property type="match status" value="1"/>
</dbReference>